<keyword evidence="13" id="KW-1185">Reference proteome</keyword>
<dbReference type="PANTHER" id="PTHR32089:SF119">
    <property type="entry name" value="METHYL-ACCEPTING CHEMOTAXIS PROTEIN CTPL"/>
    <property type="match status" value="1"/>
</dbReference>
<dbReference type="InterPro" id="IPR004089">
    <property type="entry name" value="MCPsignal_dom"/>
</dbReference>
<name>A0ABX2IGT2_9RHOO</name>
<dbReference type="CDD" id="cd13671">
    <property type="entry name" value="PBP2_TRAP_SBP_like_3"/>
    <property type="match status" value="1"/>
</dbReference>
<keyword evidence="4 9" id="KW-1133">Transmembrane helix</keyword>
<dbReference type="RefSeq" id="WP_170019678.1">
    <property type="nucleotide sequence ID" value="NZ_JABCSC020000001.1"/>
</dbReference>
<feature type="domain" description="HAMP" evidence="11">
    <location>
        <begin position="82"/>
        <end position="135"/>
    </location>
</feature>
<keyword evidence="6 8" id="KW-0807">Transducer</keyword>
<dbReference type="InterPro" id="IPR004682">
    <property type="entry name" value="TRAP_DctP"/>
</dbReference>
<dbReference type="Pfam" id="PF00015">
    <property type="entry name" value="MCPsignal"/>
    <property type="match status" value="1"/>
</dbReference>
<evidence type="ECO:0000256" key="5">
    <source>
        <dbReference type="ARBA" id="ARBA00023136"/>
    </source>
</evidence>
<dbReference type="SUPFAM" id="SSF58104">
    <property type="entry name" value="Methyl-accepting chemotaxis protein (MCP) signaling domain"/>
    <property type="match status" value="1"/>
</dbReference>
<evidence type="ECO:0000256" key="3">
    <source>
        <dbReference type="ARBA" id="ARBA00022729"/>
    </source>
</evidence>
<dbReference type="EMBL" id="JABCSC020000001">
    <property type="protein sequence ID" value="NSL53561.1"/>
    <property type="molecule type" value="Genomic_DNA"/>
</dbReference>
<sequence length="718" mass="77499">MSITRKIQFLIGAALATCCVMFGVALSSLSSLNAEAAKALGSDGADKLRTVEAAFAAARGTNIVVLVLGVGLILIVGYVLWRALITPLKIMQRTIERTADQLDFTSEITVASQDEIGQTLLAYNRLLERLRQSFTEIQQATGHMLEVTEEVDVTSRKIARNSQIQSDASANMAAAVEEMTVSISVVAQQARDANQHTQDSSDIASHSAGAILSTVDGIRAIADSVREASARIKTLRTDCDGISSMAGTIREIADQTNLLALNAAIEAARAGEQGRGFAVVADEVRKLAERTARSTQEITALVQRMQDSARSAVDSMTTTETAVGQGVESAQQAGDSIERIKEGSSAAAGVVEEIAGAIREQQTSSTEIAQNIEQIAQMSEQNSEAAASSAVAVGRIGQVGREIVASLSRYRISSGAQTLELRVADIHADEHPAVRAQRAMAEMIQERSQGRIRLRVMSKGAFGSEKDALEGIKNGALDMTRSMLSSLNKDCPLTVVPGMPFLFRSIDHMQKSMDGGPGQQILASCAAGGYVGLAFYDSGARSVYANKAVRSLADMRGLKLRVPQSDLWIAIAKAMGAQPTPMALDEIIAGQRMGLVEAAENNLPSYEGFKHFEIFQQYSFTEHSMAPDILVFSKRRWDGLSAEDQQLISAAARDSVRLMRQYWKEREDSARKAVVAAGTRLIQDVNKQSFENAMRPVYDQFITSSEQKSLLRAIQELR</sequence>
<accession>A0ABX2IGT2</accession>
<dbReference type="PANTHER" id="PTHR32089">
    <property type="entry name" value="METHYL-ACCEPTING CHEMOTAXIS PROTEIN MCPB"/>
    <property type="match status" value="1"/>
</dbReference>
<dbReference type="InterPro" id="IPR018389">
    <property type="entry name" value="DctP_fam"/>
</dbReference>
<evidence type="ECO:0000256" key="4">
    <source>
        <dbReference type="ARBA" id="ARBA00022989"/>
    </source>
</evidence>
<dbReference type="InterPro" id="IPR003660">
    <property type="entry name" value="HAMP_dom"/>
</dbReference>
<dbReference type="Gene3D" id="3.40.190.170">
    <property type="entry name" value="Bacterial extracellular solute-binding protein, family 7"/>
    <property type="match status" value="1"/>
</dbReference>
<keyword evidence="5 9" id="KW-0472">Membrane</keyword>
<dbReference type="NCBIfam" id="NF037995">
    <property type="entry name" value="TRAP_S1"/>
    <property type="match status" value="1"/>
</dbReference>
<keyword evidence="3" id="KW-0732">Signal</keyword>
<keyword evidence="2 9" id="KW-0812">Transmembrane</keyword>
<evidence type="ECO:0000256" key="7">
    <source>
        <dbReference type="ARBA" id="ARBA00029447"/>
    </source>
</evidence>
<feature type="transmembrane region" description="Helical" evidence="9">
    <location>
        <begin position="60"/>
        <end position="81"/>
    </location>
</feature>
<dbReference type="Pfam" id="PF03480">
    <property type="entry name" value="DctP"/>
    <property type="match status" value="1"/>
</dbReference>
<evidence type="ECO:0000259" key="10">
    <source>
        <dbReference type="PROSITE" id="PS50111"/>
    </source>
</evidence>
<dbReference type="CDD" id="cd11386">
    <property type="entry name" value="MCP_signal"/>
    <property type="match status" value="1"/>
</dbReference>
<protein>
    <submittedName>
        <fullName evidence="12">TRAP transporter substrate-binding protein DctP</fullName>
    </submittedName>
</protein>
<comment type="caution">
    <text evidence="12">The sequence shown here is derived from an EMBL/GenBank/DDBJ whole genome shotgun (WGS) entry which is preliminary data.</text>
</comment>
<gene>
    <name evidence="12" type="primary">dctP</name>
    <name evidence="12" type="ORF">HJ583_000840</name>
</gene>
<evidence type="ECO:0000256" key="6">
    <source>
        <dbReference type="ARBA" id="ARBA00023224"/>
    </source>
</evidence>
<evidence type="ECO:0000256" key="1">
    <source>
        <dbReference type="ARBA" id="ARBA00004141"/>
    </source>
</evidence>
<evidence type="ECO:0000256" key="2">
    <source>
        <dbReference type="ARBA" id="ARBA00022692"/>
    </source>
</evidence>
<dbReference type="SMART" id="SM00283">
    <property type="entry name" value="MA"/>
    <property type="match status" value="1"/>
</dbReference>
<comment type="subcellular location">
    <subcellularLocation>
        <location evidence="1">Membrane</location>
        <topology evidence="1">Multi-pass membrane protein</topology>
    </subcellularLocation>
</comment>
<dbReference type="PROSITE" id="PS50885">
    <property type="entry name" value="HAMP"/>
    <property type="match status" value="1"/>
</dbReference>
<comment type="similarity">
    <text evidence="7">Belongs to the methyl-accepting chemotaxis (MCP) protein family.</text>
</comment>
<dbReference type="Proteomes" id="UP000778523">
    <property type="component" value="Unassembled WGS sequence"/>
</dbReference>
<dbReference type="NCBIfam" id="TIGR00787">
    <property type="entry name" value="dctP"/>
    <property type="match status" value="1"/>
</dbReference>
<dbReference type="Gene3D" id="1.10.287.950">
    <property type="entry name" value="Methyl-accepting chemotaxis protein"/>
    <property type="match status" value="1"/>
</dbReference>
<evidence type="ECO:0000256" key="9">
    <source>
        <dbReference type="SAM" id="Phobius"/>
    </source>
</evidence>
<reference evidence="12 13" key="1">
    <citation type="submission" date="2020-06" db="EMBL/GenBank/DDBJ databases">
        <title>Draft genome of Uliginosibacterium sp. IMCC34675.</title>
        <authorList>
            <person name="Song J."/>
        </authorList>
    </citation>
    <scope>NUCLEOTIDE SEQUENCE [LARGE SCALE GENOMIC DNA]</scope>
    <source>
        <strain evidence="12 13">IMCC34675</strain>
    </source>
</reference>
<dbReference type="CDD" id="cd06225">
    <property type="entry name" value="HAMP"/>
    <property type="match status" value="1"/>
</dbReference>
<organism evidence="12 13">
    <name type="scientific">Uliginosibacterium aquaticum</name>
    <dbReference type="NCBI Taxonomy" id="2731212"/>
    <lineage>
        <taxon>Bacteria</taxon>
        <taxon>Pseudomonadati</taxon>
        <taxon>Pseudomonadota</taxon>
        <taxon>Betaproteobacteria</taxon>
        <taxon>Rhodocyclales</taxon>
        <taxon>Zoogloeaceae</taxon>
        <taxon>Uliginosibacterium</taxon>
    </lineage>
</organism>
<dbReference type="Pfam" id="PF00672">
    <property type="entry name" value="HAMP"/>
    <property type="match status" value="1"/>
</dbReference>
<dbReference type="PROSITE" id="PS50111">
    <property type="entry name" value="CHEMOTAXIS_TRANSDUC_2"/>
    <property type="match status" value="1"/>
</dbReference>
<dbReference type="SMART" id="SM00304">
    <property type="entry name" value="HAMP"/>
    <property type="match status" value="1"/>
</dbReference>
<evidence type="ECO:0000313" key="13">
    <source>
        <dbReference type="Proteomes" id="UP000778523"/>
    </source>
</evidence>
<dbReference type="InterPro" id="IPR038404">
    <property type="entry name" value="TRAP_DctP_sf"/>
</dbReference>
<evidence type="ECO:0000259" key="11">
    <source>
        <dbReference type="PROSITE" id="PS50885"/>
    </source>
</evidence>
<proteinExistence type="inferred from homology"/>
<evidence type="ECO:0000256" key="8">
    <source>
        <dbReference type="PROSITE-ProRule" id="PRU00284"/>
    </source>
</evidence>
<evidence type="ECO:0000313" key="12">
    <source>
        <dbReference type="EMBL" id="NSL53561.1"/>
    </source>
</evidence>
<feature type="domain" description="Methyl-accepting transducer" evidence="10">
    <location>
        <begin position="140"/>
        <end position="376"/>
    </location>
</feature>